<dbReference type="SUPFAM" id="SSF50965">
    <property type="entry name" value="Galactose oxidase, central domain"/>
    <property type="match status" value="1"/>
</dbReference>
<comment type="caution">
    <text evidence="3">The sequence shown here is derived from an EMBL/GenBank/DDBJ whole genome shotgun (WGS) entry which is preliminary data.</text>
</comment>
<dbReference type="EMBL" id="BPVZ01000191">
    <property type="protein sequence ID" value="GKV45196.1"/>
    <property type="molecule type" value="Genomic_DNA"/>
</dbReference>
<accession>A0AAV5M614</accession>
<dbReference type="SUPFAM" id="SSF81383">
    <property type="entry name" value="F-box domain"/>
    <property type="match status" value="1"/>
</dbReference>
<name>A0AAV5M614_9ROSI</name>
<dbReference type="Pfam" id="PF00646">
    <property type="entry name" value="F-box"/>
    <property type="match status" value="1"/>
</dbReference>
<feature type="domain" description="F-box" evidence="1">
    <location>
        <begin position="12"/>
        <end position="46"/>
    </location>
</feature>
<keyword evidence="4" id="KW-1185">Reference proteome</keyword>
<protein>
    <recommendedName>
        <fullName evidence="5">F-box domain-containing protein</fullName>
    </recommendedName>
</protein>
<dbReference type="PANTHER" id="PTHR31672:SF13">
    <property type="entry name" value="F-BOX PROTEIN CPR30-LIKE"/>
    <property type="match status" value="1"/>
</dbReference>
<proteinExistence type="predicted"/>
<dbReference type="Proteomes" id="UP001054252">
    <property type="component" value="Unassembled WGS sequence"/>
</dbReference>
<sequence length="397" mass="45424">MKKSQKAPAFMPELVTDILLRLPVETLLRFRCLSTSLCAEIDSPDFAKNHLCRSIQSKTRQKLIINNEDFMDPTDFFYANFDSNFEYTILLNNPLKSSYRCTSVCGSCNGLFLLGIFVKDQTMDFALWNPFTKRYRKLPPCPVQTLPGYKKFISFGLGCDSALNDYKTVMIAKIHDSNDDDDDDDDCVHFQVWVFSLKSDSWKRIQDVEDELTTWVGSFANGALYWGCENKFVGFDLANEVFFDLPLLNDCGPAAIYYDIVVVFGGNVYTPIIHAEEDTIEFYLWVDDDGGEVAGGCWRKEFTLEKEKNISFSLFPPFPLAYSKEGDGILLHKGNLIYWYNFETKKRRRVKIHLIPDIPTYNFHVCWESLVSPGNNTAFDGEAEEVILGDLEADSDE</sequence>
<reference evidence="3 4" key="1">
    <citation type="journal article" date="2021" name="Commun. Biol.">
        <title>The genome of Shorea leprosula (Dipterocarpaceae) highlights the ecological relevance of drought in aseasonal tropical rainforests.</title>
        <authorList>
            <person name="Ng K.K.S."/>
            <person name="Kobayashi M.J."/>
            <person name="Fawcett J.A."/>
            <person name="Hatakeyama M."/>
            <person name="Paape T."/>
            <person name="Ng C.H."/>
            <person name="Ang C.C."/>
            <person name="Tnah L.H."/>
            <person name="Lee C.T."/>
            <person name="Nishiyama T."/>
            <person name="Sese J."/>
            <person name="O'Brien M.J."/>
            <person name="Copetti D."/>
            <person name="Mohd Noor M.I."/>
            <person name="Ong R.C."/>
            <person name="Putra M."/>
            <person name="Sireger I.Z."/>
            <person name="Indrioko S."/>
            <person name="Kosugi Y."/>
            <person name="Izuno A."/>
            <person name="Isagi Y."/>
            <person name="Lee S.L."/>
            <person name="Shimizu K.K."/>
        </authorList>
    </citation>
    <scope>NUCLEOTIDE SEQUENCE [LARGE SCALE GENOMIC DNA]</scope>
    <source>
        <strain evidence="3">214</strain>
    </source>
</reference>
<evidence type="ECO:0000259" key="2">
    <source>
        <dbReference type="Pfam" id="PF07734"/>
    </source>
</evidence>
<feature type="domain" description="F-box associated beta-propeller type 1" evidence="2">
    <location>
        <begin position="82"/>
        <end position="345"/>
    </location>
</feature>
<evidence type="ECO:0000259" key="1">
    <source>
        <dbReference type="Pfam" id="PF00646"/>
    </source>
</evidence>
<dbReference type="InterPro" id="IPR006527">
    <property type="entry name" value="F-box-assoc_dom_typ1"/>
</dbReference>
<dbReference type="InterPro" id="IPR050796">
    <property type="entry name" value="SCF_F-box_component"/>
</dbReference>
<dbReference type="PANTHER" id="PTHR31672">
    <property type="entry name" value="BNACNNG10540D PROTEIN"/>
    <property type="match status" value="1"/>
</dbReference>
<organism evidence="3 4">
    <name type="scientific">Rubroshorea leprosula</name>
    <dbReference type="NCBI Taxonomy" id="152421"/>
    <lineage>
        <taxon>Eukaryota</taxon>
        <taxon>Viridiplantae</taxon>
        <taxon>Streptophyta</taxon>
        <taxon>Embryophyta</taxon>
        <taxon>Tracheophyta</taxon>
        <taxon>Spermatophyta</taxon>
        <taxon>Magnoliopsida</taxon>
        <taxon>eudicotyledons</taxon>
        <taxon>Gunneridae</taxon>
        <taxon>Pentapetalae</taxon>
        <taxon>rosids</taxon>
        <taxon>malvids</taxon>
        <taxon>Malvales</taxon>
        <taxon>Dipterocarpaceae</taxon>
        <taxon>Rubroshorea</taxon>
    </lineage>
</organism>
<dbReference type="AlphaFoldDB" id="A0AAV5M614"/>
<gene>
    <name evidence="3" type="ORF">SLEP1_g52307</name>
</gene>
<dbReference type="Pfam" id="PF07734">
    <property type="entry name" value="FBA_1"/>
    <property type="match status" value="1"/>
</dbReference>
<evidence type="ECO:0000313" key="4">
    <source>
        <dbReference type="Proteomes" id="UP001054252"/>
    </source>
</evidence>
<dbReference type="NCBIfam" id="TIGR01640">
    <property type="entry name" value="F_box_assoc_1"/>
    <property type="match status" value="1"/>
</dbReference>
<dbReference type="InterPro" id="IPR001810">
    <property type="entry name" value="F-box_dom"/>
</dbReference>
<evidence type="ECO:0008006" key="5">
    <source>
        <dbReference type="Google" id="ProtNLM"/>
    </source>
</evidence>
<dbReference type="InterPro" id="IPR017451">
    <property type="entry name" value="F-box-assoc_interact_dom"/>
</dbReference>
<dbReference type="InterPro" id="IPR011043">
    <property type="entry name" value="Gal_Oxase/kelch_b-propeller"/>
</dbReference>
<evidence type="ECO:0000313" key="3">
    <source>
        <dbReference type="EMBL" id="GKV45196.1"/>
    </source>
</evidence>
<dbReference type="InterPro" id="IPR036047">
    <property type="entry name" value="F-box-like_dom_sf"/>
</dbReference>